<gene>
    <name evidence="1" type="ORF">SAMN06295960_3374</name>
</gene>
<dbReference type="Proteomes" id="UP000193834">
    <property type="component" value="Unassembled WGS sequence"/>
</dbReference>
<dbReference type="EMBL" id="FXAZ01000004">
    <property type="protein sequence ID" value="SMG52223.1"/>
    <property type="molecule type" value="Genomic_DNA"/>
</dbReference>
<sequence length="344" mass="39961">MSVFSSTWVDGKISDIDKLLSENNDREFMFILDTNFAIMSRYYVTDREQFNKYYASQSDDFINVINVIRNNPSRIIYAFACEEASRSKLTGNIDVEKYKLMVECVGKVFDLDFNSNLISKNKLMEGDVSISKTPILLRNGLFNKQTVISYTTLLKTYLYKHFDNRSSKIKIKEMFHYMADEINIFSPTSTSLIIHYLGDEPSILKGIKPSLGIEKILNRLYAASIDMIMPTQAAQLAEISGYQEIPIFVTFDKGIKLLFDSLLIKEERRLENGRKVPEYSTMIYYSSGWKDKDIIELCGYAQQVQKTKRRKVINQEFELCRLNELAGKLEKELMIKLKTLFEYE</sequence>
<organism evidence="1 2">
    <name type="scientific">Paenibacillus aquistagni</name>
    <dbReference type="NCBI Taxonomy" id="1852522"/>
    <lineage>
        <taxon>Bacteria</taxon>
        <taxon>Bacillati</taxon>
        <taxon>Bacillota</taxon>
        <taxon>Bacilli</taxon>
        <taxon>Bacillales</taxon>
        <taxon>Paenibacillaceae</taxon>
        <taxon>Paenibacillus</taxon>
    </lineage>
</organism>
<name>A0A1X7LFT2_9BACL</name>
<dbReference type="AlphaFoldDB" id="A0A1X7LFT2"/>
<proteinExistence type="predicted"/>
<keyword evidence="2" id="KW-1185">Reference proteome</keyword>
<reference evidence="1 2" key="1">
    <citation type="submission" date="2017-04" db="EMBL/GenBank/DDBJ databases">
        <authorList>
            <person name="Afonso C.L."/>
            <person name="Miller P.J."/>
            <person name="Scott M.A."/>
            <person name="Spackman E."/>
            <person name="Goraichik I."/>
            <person name="Dimitrov K.M."/>
            <person name="Suarez D.L."/>
            <person name="Swayne D.E."/>
        </authorList>
    </citation>
    <scope>NUCLEOTIDE SEQUENCE [LARGE SCALE GENOMIC DNA]</scope>
    <source>
        <strain evidence="1 2">11</strain>
    </source>
</reference>
<dbReference type="RefSeq" id="WP_085495991.1">
    <property type="nucleotide sequence ID" value="NZ_FXAZ01000004.1"/>
</dbReference>
<evidence type="ECO:0000313" key="1">
    <source>
        <dbReference type="EMBL" id="SMG52223.1"/>
    </source>
</evidence>
<accession>A0A1X7LFT2</accession>
<protein>
    <submittedName>
        <fullName evidence="1">Uncharacterized protein</fullName>
    </submittedName>
</protein>
<dbReference type="OrthoDB" id="2988485at2"/>
<evidence type="ECO:0000313" key="2">
    <source>
        <dbReference type="Proteomes" id="UP000193834"/>
    </source>
</evidence>